<accession>A0A410IR53</accession>
<protein>
    <submittedName>
        <fullName evidence="2">LMP-2B</fullName>
    </submittedName>
</protein>
<sequence>MNPVCLPVIVAPYLFWLAAIAASCFTASVSTVVSATGLALSLLLLAAVANSSAAAQRKLLTPVTVLTAVVTFFAICLTWRIEDPPFNSILFALLAAAGGLQGIYVLVMLVLLILAYRRRWRRLTVCGGMMMFLACLVVLIVDAVLQLSPLLGAVTVVSMTLLLLAFVLWLSSPGGLGTLGAALLTLAAALALLASLILGTLNLTTMFLLMLLWTLVVLLICSSCSSCPLTKILLARLFLYALALLLLASALIAGGSILQTNFKSLSSTEFIPHLFCMLLLIVAGILFILAILTEWGSGNRTYGPVFMSLGGLLTMVAGAVWLTVMTNTLLSAWILTAGFLIFLIGFALFGVIRCCRYCCYYCLTLESEERPPTPYRNTV</sequence>
<organism evidence="2">
    <name type="scientific">Epstein-Barr virus (strain GD1)</name>
    <name type="common">HHV-4</name>
    <name type="synonym">Human gammaherpesvirus 4</name>
    <dbReference type="NCBI Taxonomy" id="10376"/>
    <lineage>
        <taxon>Viruses</taxon>
        <taxon>Duplodnaviria</taxon>
        <taxon>Heunggongvirae</taxon>
        <taxon>Peploviricota</taxon>
        <taxon>Herviviricetes</taxon>
        <taxon>Herpesvirales</taxon>
        <taxon>Orthoherpesviridae</taxon>
        <taxon>Gammaherpesvirinae</taxon>
        <taxon>Lymphocryptovirus</taxon>
        <taxon>Lymphocryptovirus humangamma4</taxon>
    </lineage>
</organism>
<feature type="transmembrane region" description="Helical" evidence="1">
    <location>
        <begin position="123"/>
        <end position="144"/>
    </location>
</feature>
<dbReference type="EMBL" id="MH590551">
    <property type="protein sequence ID" value="QAM89284.1"/>
    <property type="molecule type" value="Genomic_DNA"/>
</dbReference>
<evidence type="ECO:0000313" key="2">
    <source>
        <dbReference type="EMBL" id="QAM89284.1"/>
    </source>
</evidence>
<proteinExistence type="predicted"/>
<feature type="transmembrane region" description="Helical" evidence="1">
    <location>
        <begin position="60"/>
        <end position="81"/>
    </location>
</feature>
<keyword evidence="1" id="KW-1133">Transmembrane helix</keyword>
<feature type="transmembrane region" description="Helical" evidence="1">
    <location>
        <begin position="87"/>
        <end position="116"/>
    </location>
</feature>
<evidence type="ECO:0000256" key="1">
    <source>
        <dbReference type="SAM" id="Phobius"/>
    </source>
</evidence>
<feature type="transmembrane region" description="Helical" evidence="1">
    <location>
        <begin position="330"/>
        <end position="352"/>
    </location>
</feature>
<feature type="transmembrane region" description="Helical" evidence="1">
    <location>
        <begin position="31"/>
        <end position="48"/>
    </location>
</feature>
<feature type="transmembrane region" description="Helical" evidence="1">
    <location>
        <begin position="270"/>
        <end position="292"/>
    </location>
</feature>
<feature type="transmembrane region" description="Helical" evidence="1">
    <location>
        <begin position="304"/>
        <end position="324"/>
    </location>
</feature>
<keyword evidence="1" id="KW-0472">Membrane</keyword>
<dbReference type="Pfam" id="PF07415">
    <property type="entry name" value="Herpes_LMP2"/>
    <property type="match status" value="1"/>
</dbReference>
<dbReference type="GO" id="GO:0033644">
    <property type="term" value="C:host cell membrane"/>
    <property type="evidence" value="ECO:0007669"/>
    <property type="project" value="InterPro"/>
</dbReference>
<dbReference type="GO" id="GO:0019042">
    <property type="term" value="P:viral latency"/>
    <property type="evidence" value="ECO:0007669"/>
    <property type="project" value="InterPro"/>
</dbReference>
<reference evidence="2" key="1">
    <citation type="journal article" date="2018" name="Int. J. Cancer">
        <title>High risk Epstein-Barr virus variants characterized by distinct polymorphisms in the EBER locus are strongly associated with nasopharyngeal carcinoma.</title>
        <authorList>
            <person name="Hui K.F."/>
            <person name="Chan T.F."/>
            <person name="Yang W."/>
            <person name="Shen J.J."/>
            <person name="Lam K.P."/>
            <person name="Kwok H."/>
            <person name="Sham P.C."/>
            <person name="Tsao S.W."/>
            <person name="Kwong D.L."/>
            <person name="Lung M.L."/>
            <person name="Chiang A.K."/>
        </authorList>
    </citation>
    <scope>NUCLEOTIDE SEQUENCE</scope>
    <source>
        <strain evidence="2">HKNPC40</strain>
    </source>
</reference>
<keyword evidence="1" id="KW-0812">Transmembrane</keyword>
<name>A0A410IR53_EBVG</name>
<feature type="transmembrane region" description="Helical" evidence="1">
    <location>
        <begin position="207"/>
        <end position="225"/>
    </location>
</feature>
<feature type="transmembrane region" description="Helical" evidence="1">
    <location>
        <begin position="182"/>
        <end position="201"/>
    </location>
</feature>
<gene>
    <name evidence="2" type="primary">LMP-2B</name>
</gene>
<organismHost>
    <name type="scientific">Homo sapiens</name>
    <name type="common">Human</name>
    <dbReference type="NCBI Taxonomy" id="9606"/>
</organismHost>
<dbReference type="InterPro" id="IPR010881">
    <property type="entry name" value="Herpes_LMP2"/>
</dbReference>
<feature type="transmembrane region" description="Helical" evidence="1">
    <location>
        <begin position="237"/>
        <end position="258"/>
    </location>
</feature>
<feature type="transmembrane region" description="Helical" evidence="1">
    <location>
        <begin position="150"/>
        <end position="170"/>
    </location>
</feature>